<evidence type="ECO:0000256" key="8">
    <source>
        <dbReference type="ARBA" id="ARBA00023295"/>
    </source>
</evidence>
<keyword evidence="5" id="KW-0964">Secreted</keyword>
<dbReference type="InterPro" id="IPR001547">
    <property type="entry name" value="Glyco_hydro_5"/>
</dbReference>
<dbReference type="AlphaFoldDB" id="A0A6A6H3V7"/>
<dbReference type="PANTHER" id="PTHR31451:SF39">
    <property type="entry name" value="MANNAN ENDO-1,4-BETA-MANNOSIDASE 1"/>
    <property type="match status" value="1"/>
</dbReference>
<protein>
    <recommendedName>
        <fullName evidence="4">mannan endo-1,4-beta-mannosidase</fullName>
        <ecNumber evidence="4">3.2.1.78</ecNumber>
    </recommendedName>
</protein>
<dbReference type="EC" id="3.2.1.78" evidence="4"/>
<evidence type="ECO:0000256" key="3">
    <source>
        <dbReference type="ARBA" id="ARBA00005641"/>
    </source>
</evidence>
<evidence type="ECO:0000256" key="5">
    <source>
        <dbReference type="ARBA" id="ARBA00022525"/>
    </source>
</evidence>
<dbReference type="Gene3D" id="3.20.20.80">
    <property type="entry name" value="Glycosidases"/>
    <property type="match status" value="1"/>
</dbReference>
<keyword evidence="13" id="KW-1185">Reference proteome</keyword>
<organism evidence="12 13">
    <name type="scientific">Viridothelium virens</name>
    <name type="common">Speckled blister lichen</name>
    <name type="synonym">Trypethelium virens</name>
    <dbReference type="NCBI Taxonomy" id="1048519"/>
    <lineage>
        <taxon>Eukaryota</taxon>
        <taxon>Fungi</taxon>
        <taxon>Dikarya</taxon>
        <taxon>Ascomycota</taxon>
        <taxon>Pezizomycotina</taxon>
        <taxon>Dothideomycetes</taxon>
        <taxon>Dothideomycetes incertae sedis</taxon>
        <taxon>Trypetheliales</taxon>
        <taxon>Trypetheliaceae</taxon>
        <taxon>Viridothelium</taxon>
    </lineage>
</organism>
<evidence type="ECO:0000256" key="9">
    <source>
        <dbReference type="RuleBase" id="RU361153"/>
    </source>
</evidence>
<accession>A0A6A6H3V7</accession>
<dbReference type="PANTHER" id="PTHR31451">
    <property type="match status" value="1"/>
</dbReference>
<dbReference type="GO" id="GO:0046355">
    <property type="term" value="P:mannan catabolic process"/>
    <property type="evidence" value="ECO:0007669"/>
    <property type="project" value="UniProtKB-ARBA"/>
</dbReference>
<gene>
    <name evidence="12" type="ORF">EV356DRAFT_449966</name>
</gene>
<evidence type="ECO:0000259" key="11">
    <source>
        <dbReference type="Pfam" id="PF00150"/>
    </source>
</evidence>
<dbReference type="Proteomes" id="UP000800092">
    <property type="component" value="Unassembled WGS sequence"/>
</dbReference>
<feature type="chain" id="PRO_5025350238" description="mannan endo-1,4-beta-mannosidase" evidence="10">
    <location>
        <begin position="20"/>
        <end position="365"/>
    </location>
</feature>
<keyword evidence="8 9" id="KW-0326">Glycosidase</keyword>
<keyword evidence="7 9" id="KW-0378">Hydrolase</keyword>
<dbReference type="InterPro" id="IPR017853">
    <property type="entry name" value="GH"/>
</dbReference>
<evidence type="ECO:0000256" key="7">
    <source>
        <dbReference type="ARBA" id="ARBA00022801"/>
    </source>
</evidence>
<comment type="similarity">
    <text evidence="3 9">Belongs to the glycosyl hydrolase 5 (cellulase A) family.</text>
</comment>
<evidence type="ECO:0000256" key="6">
    <source>
        <dbReference type="ARBA" id="ARBA00022729"/>
    </source>
</evidence>
<evidence type="ECO:0000256" key="10">
    <source>
        <dbReference type="SAM" id="SignalP"/>
    </source>
</evidence>
<dbReference type="GO" id="GO:0005576">
    <property type="term" value="C:extracellular region"/>
    <property type="evidence" value="ECO:0007669"/>
    <property type="project" value="UniProtKB-SubCell"/>
</dbReference>
<reference evidence="12" key="1">
    <citation type="journal article" date="2020" name="Stud. Mycol.">
        <title>101 Dothideomycetes genomes: a test case for predicting lifestyles and emergence of pathogens.</title>
        <authorList>
            <person name="Haridas S."/>
            <person name="Albert R."/>
            <person name="Binder M."/>
            <person name="Bloem J."/>
            <person name="Labutti K."/>
            <person name="Salamov A."/>
            <person name="Andreopoulos B."/>
            <person name="Baker S."/>
            <person name="Barry K."/>
            <person name="Bills G."/>
            <person name="Bluhm B."/>
            <person name="Cannon C."/>
            <person name="Castanera R."/>
            <person name="Culley D."/>
            <person name="Daum C."/>
            <person name="Ezra D."/>
            <person name="Gonzalez J."/>
            <person name="Henrissat B."/>
            <person name="Kuo A."/>
            <person name="Liang C."/>
            <person name="Lipzen A."/>
            <person name="Lutzoni F."/>
            <person name="Magnuson J."/>
            <person name="Mondo S."/>
            <person name="Nolan M."/>
            <person name="Ohm R."/>
            <person name="Pangilinan J."/>
            <person name="Park H.-J."/>
            <person name="Ramirez L."/>
            <person name="Alfaro M."/>
            <person name="Sun H."/>
            <person name="Tritt A."/>
            <person name="Yoshinaga Y."/>
            <person name="Zwiers L.-H."/>
            <person name="Turgeon B."/>
            <person name="Goodwin S."/>
            <person name="Spatafora J."/>
            <person name="Crous P."/>
            <person name="Grigoriev I."/>
        </authorList>
    </citation>
    <scope>NUCLEOTIDE SEQUENCE</scope>
    <source>
        <strain evidence="12">Tuck. ex Michener</strain>
    </source>
</reference>
<sequence>MKFFLFALTSSLAMRGAVAAQSFIGNNLYYADGLPESAQDAYFQSLQSAGVKVLRVWLDGETGDQKGTKINPFPPLESQIGQYDDKVLENIDDLMVTALKYKIKIHITIYSQNSLRGGDCYSSKYGQTGFYTTSDAKQALKNRIAHVLSHVDSKTGNKWADSGDRIFGFEAMNEAFTGLSTSDFSQYAPWQCEMATAINGNSSSGSPTPLVMTGGGNYVDVSLESAYFTCPDLNVLGIHAYGDGDLTTSKLQPYVSKAQQNRKKLILEEWGVCYFSGENSDCPSGSPQGDDARIAKFRQYADAISQSGIPWWYWQFIPNADPHEGSDYEIGTQGDDALWNAVKEVGSQTAGKYQTPFDFSEWLIQ</sequence>
<evidence type="ECO:0000256" key="2">
    <source>
        <dbReference type="ARBA" id="ARBA00004613"/>
    </source>
</evidence>
<dbReference type="EMBL" id="ML991814">
    <property type="protein sequence ID" value="KAF2232587.1"/>
    <property type="molecule type" value="Genomic_DNA"/>
</dbReference>
<feature type="signal peptide" evidence="10">
    <location>
        <begin position="1"/>
        <end position="19"/>
    </location>
</feature>
<feature type="domain" description="Glycoside hydrolase family 5" evidence="11">
    <location>
        <begin position="38"/>
        <end position="318"/>
    </location>
</feature>
<comment type="catalytic activity">
    <reaction evidence="1">
        <text>Random hydrolysis of (1-&gt;4)-beta-D-mannosidic linkages in mannans, galactomannans and glucomannans.</text>
        <dbReference type="EC" id="3.2.1.78"/>
    </reaction>
</comment>
<evidence type="ECO:0000256" key="1">
    <source>
        <dbReference type="ARBA" id="ARBA00001678"/>
    </source>
</evidence>
<evidence type="ECO:0000313" key="13">
    <source>
        <dbReference type="Proteomes" id="UP000800092"/>
    </source>
</evidence>
<name>A0A6A6H3V7_VIRVR</name>
<keyword evidence="6 10" id="KW-0732">Signal</keyword>
<evidence type="ECO:0000313" key="12">
    <source>
        <dbReference type="EMBL" id="KAF2232587.1"/>
    </source>
</evidence>
<comment type="subcellular location">
    <subcellularLocation>
        <location evidence="2">Secreted</location>
    </subcellularLocation>
</comment>
<dbReference type="Pfam" id="PF00150">
    <property type="entry name" value="Cellulase"/>
    <property type="match status" value="1"/>
</dbReference>
<dbReference type="InterPro" id="IPR045053">
    <property type="entry name" value="MAN-like"/>
</dbReference>
<dbReference type="OrthoDB" id="428177at2759"/>
<dbReference type="GO" id="GO:0016985">
    <property type="term" value="F:mannan endo-1,4-beta-mannosidase activity"/>
    <property type="evidence" value="ECO:0007669"/>
    <property type="project" value="UniProtKB-EC"/>
</dbReference>
<proteinExistence type="inferred from homology"/>
<dbReference type="SUPFAM" id="SSF51445">
    <property type="entry name" value="(Trans)glycosidases"/>
    <property type="match status" value="1"/>
</dbReference>
<evidence type="ECO:0000256" key="4">
    <source>
        <dbReference type="ARBA" id="ARBA00012706"/>
    </source>
</evidence>